<dbReference type="SUPFAM" id="SSF52540">
    <property type="entry name" value="P-loop containing nucleoside triphosphate hydrolases"/>
    <property type="match status" value="2"/>
</dbReference>
<dbReference type="PANTHER" id="PTHR23077:SF171">
    <property type="entry name" value="NUCLEAR VALOSIN-CONTAINING PROTEIN-LIKE"/>
    <property type="match status" value="1"/>
</dbReference>
<dbReference type="Gene3D" id="1.10.8.60">
    <property type="match status" value="2"/>
</dbReference>
<dbReference type="SUPFAM" id="SSF50692">
    <property type="entry name" value="ADC-like"/>
    <property type="match status" value="1"/>
</dbReference>
<dbReference type="InterPro" id="IPR003338">
    <property type="entry name" value="CDC4_N-term_subdom"/>
</dbReference>
<evidence type="ECO:0000256" key="3">
    <source>
        <dbReference type="RuleBase" id="RU003651"/>
    </source>
</evidence>
<feature type="domain" description="CDC48" evidence="5">
    <location>
        <begin position="116"/>
        <end position="198"/>
    </location>
</feature>
<dbReference type="NCBIfam" id="TIGR01243">
    <property type="entry name" value="CDC48"/>
    <property type="match status" value="1"/>
</dbReference>
<dbReference type="Gene3D" id="3.10.330.10">
    <property type="match status" value="1"/>
</dbReference>
<dbReference type="InterPro" id="IPR027417">
    <property type="entry name" value="P-loop_NTPase"/>
</dbReference>
<comment type="similarity">
    <text evidence="3">Belongs to the AAA ATPase family.</text>
</comment>
<dbReference type="SMART" id="SM00382">
    <property type="entry name" value="AAA"/>
    <property type="match status" value="2"/>
</dbReference>
<keyword evidence="2 3" id="KW-0067">ATP-binding</keyword>
<dbReference type="InterPro" id="IPR009010">
    <property type="entry name" value="Asp_de-COase-like_dom_sf"/>
</dbReference>
<keyword evidence="8" id="KW-1185">Reference proteome</keyword>
<dbReference type="PROSITE" id="PS00674">
    <property type="entry name" value="AAA"/>
    <property type="match status" value="2"/>
</dbReference>
<accession>A0ABQ1RXT9</accession>
<gene>
    <name evidence="7" type="ORF">GCM10011515_01950</name>
</gene>
<evidence type="ECO:0000259" key="5">
    <source>
        <dbReference type="SMART" id="SM01072"/>
    </source>
</evidence>
<dbReference type="InterPro" id="IPR029067">
    <property type="entry name" value="CDC48_domain_2-like_sf"/>
</dbReference>
<protein>
    <submittedName>
        <fullName evidence="7">ATPase AAA</fullName>
    </submittedName>
</protein>
<dbReference type="InterPro" id="IPR003959">
    <property type="entry name" value="ATPase_AAA_core"/>
</dbReference>
<sequence>MADADATAAADDKTIRLQVAAARQEESGQGIARMPRSAFQALGITEGDVIEITGKRTTAAIAVHAYDEDQTLEVVRLDGLQRGNAETGSGEHVTIRRAESRAASRVVFAPAQREMRLQGPAQALQRNFFRKPLVAGDIVATTGQQPVQNMPAEVRRMFNAPAYALTQIRLTVVSTNPKGIVHIDENTEVELRAEFEELRDGRAVVNYDDVGGIGDTIQQLREMVELPLRYPELFTRLGVDPPKGVLLHGPPGTGKTRLAQAVANESDATFITINGPEIMGSGYGESEKRLREVFEEASKNSPAIIFIDEIDSIAPKRSQVAGEAEKRLVAQLLTLMDGLEARSNIVVIAATNRPDAIDEALRRPGRFDREIVIGVPDEKGRREILAIHTRGMPLGDKVDLEELSRTTHGFVGADIAALAREAAIEAVRRIMPRLDLDAREIPTEVLEDLMVTREDFMAALKRVQPSAMREVMVQVPNVGWSDIGGLTEATDKLKEGVELPLKNPDAFRRLGIRPAKGFLLYGPPGTGKTLLAKAVAKEAEANFISMKSSDLLSKWYGESEQQIARLFQRARAVSPCVIFIDEIDSLVPARGSGQGEPAVTGRVVNTILAEMDGLEELQSVVVIGATNRPALVDPALLRPGRFDELVYVGTPDKAGRERILGIHTRDMPLSGDVDLGKVAGDTERFTGADLEDVVRRAGLEALKRAGSDVQQVTAADFAAALEDSRATVTAAMEEEYKKMRGELKKRAAETGTSIGFITEGMLESTREHKHAPATVDAKGSK</sequence>
<dbReference type="CDD" id="cd19503">
    <property type="entry name" value="RecA-like_CDC48_NLV2_r1-like"/>
    <property type="match status" value="1"/>
</dbReference>
<evidence type="ECO:0000256" key="2">
    <source>
        <dbReference type="ARBA" id="ARBA00022840"/>
    </source>
</evidence>
<dbReference type="InterPro" id="IPR003593">
    <property type="entry name" value="AAA+_ATPase"/>
</dbReference>
<dbReference type="Pfam" id="PF02359">
    <property type="entry name" value="CDC48_N"/>
    <property type="match status" value="1"/>
</dbReference>
<dbReference type="SMART" id="SM01073">
    <property type="entry name" value="CDC48_N"/>
    <property type="match status" value="1"/>
</dbReference>
<dbReference type="Pfam" id="PF17862">
    <property type="entry name" value="AAA_lid_3"/>
    <property type="match status" value="2"/>
</dbReference>
<feature type="domain" description="AAA+ ATPase" evidence="4">
    <location>
        <begin position="241"/>
        <end position="377"/>
    </location>
</feature>
<dbReference type="Pfam" id="PF02933">
    <property type="entry name" value="CDC48_2"/>
    <property type="match status" value="1"/>
</dbReference>
<dbReference type="InterPro" id="IPR041569">
    <property type="entry name" value="AAA_lid_3"/>
</dbReference>
<dbReference type="Gene3D" id="3.40.50.300">
    <property type="entry name" value="P-loop containing nucleotide triphosphate hydrolases"/>
    <property type="match status" value="2"/>
</dbReference>
<dbReference type="InterPro" id="IPR003960">
    <property type="entry name" value="ATPase_AAA_CS"/>
</dbReference>
<dbReference type="InterPro" id="IPR050168">
    <property type="entry name" value="AAA_ATPase_domain"/>
</dbReference>
<proteinExistence type="inferred from homology"/>
<evidence type="ECO:0000256" key="1">
    <source>
        <dbReference type="ARBA" id="ARBA00022741"/>
    </source>
</evidence>
<organism evidence="7 8">
    <name type="scientific">Tsuneonella deserti</name>
    <dbReference type="NCBI Taxonomy" id="2035528"/>
    <lineage>
        <taxon>Bacteria</taxon>
        <taxon>Pseudomonadati</taxon>
        <taxon>Pseudomonadota</taxon>
        <taxon>Alphaproteobacteria</taxon>
        <taxon>Sphingomonadales</taxon>
        <taxon>Erythrobacteraceae</taxon>
        <taxon>Tsuneonella</taxon>
    </lineage>
</organism>
<dbReference type="Pfam" id="PF00004">
    <property type="entry name" value="AAA"/>
    <property type="match status" value="2"/>
</dbReference>
<evidence type="ECO:0000259" key="4">
    <source>
        <dbReference type="SMART" id="SM00382"/>
    </source>
</evidence>
<dbReference type="EMBL" id="BMKL01000001">
    <property type="protein sequence ID" value="GGD85898.1"/>
    <property type="molecule type" value="Genomic_DNA"/>
</dbReference>
<reference evidence="8" key="1">
    <citation type="journal article" date="2019" name="Int. J. Syst. Evol. Microbiol.">
        <title>The Global Catalogue of Microorganisms (GCM) 10K type strain sequencing project: providing services to taxonomists for standard genome sequencing and annotation.</title>
        <authorList>
            <consortium name="The Broad Institute Genomics Platform"/>
            <consortium name="The Broad Institute Genome Sequencing Center for Infectious Disease"/>
            <person name="Wu L."/>
            <person name="Ma J."/>
        </authorList>
    </citation>
    <scope>NUCLEOTIDE SEQUENCE [LARGE SCALE GENOMIC DNA]</scope>
    <source>
        <strain evidence="8">CGMCC 1.15959</strain>
    </source>
</reference>
<dbReference type="SUPFAM" id="SSF54585">
    <property type="entry name" value="Cdc48 domain 2-like"/>
    <property type="match status" value="1"/>
</dbReference>
<dbReference type="SMART" id="SM01072">
    <property type="entry name" value="CDC48_2"/>
    <property type="match status" value="1"/>
</dbReference>
<name>A0ABQ1RXT9_9SPHN</name>
<dbReference type="InterPro" id="IPR005938">
    <property type="entry name" value="AAA_ATPase_CDC48"/>
</dbReference>
<dbReference type="PANTHER" id="PTHR23077">
    <property type="entry name" value="AAA-FAMILY ATPASE"/>
    <property type="match status" value="1"/>
</dbReference>
<dbReference type="Proteomes" id="UP000619041">
    <property type="component" value="Unassembled WGS sequence"/>
</dbReference>
<feature type="domain" description="CDC48 N-terminal subdomain" evidence="6">
    <location>
        <begin position="16"/>
        <end position="100"/>
    </location>
</feature>
<keyword evidence="1 3" id="KW-0547">Nucleotide-binding</keyword>
<dbReference type="Gene3D" id="2.40.40.20">
    <property type="match status" value="1"/>
</dbReference>
<evidence type="ECO:0000313" key="8">
    <source>
        <dbReference type="Proteomes" id="UP000619041"/>
    </source>
</evidence>
<evidence type="ECO:0000313" key="7">
    <source>
        <dbReference type="EMBL" id="GGD85898.1"/>
    </source>
</evidence>
<dbReference type="InterPro" id="IPR004201">
    <property type="entry name" value="Cdc48_dom2"/>
</dbReference>
<evidence type="ECO:0000259" key="6">
    <source>
        <dbReference type="SMART" id="SM01073"/>
    </source>
</evidence>
<comment type="caution">
    <text evidence="7">The sequence shown here is derived from an EMBL/GenBank/DDBJ whole genome shotgun (WGS) entry which is preliminary data.</text>
</comment>
<feature type="domain" description="AAA+ ATPase" evidence="4">
    <location>
        <begin position="514"/>
        <end position="652"/>
    </location>
</feature>
<dbReference type="RefSeq" id="WP_188643429.1">
    <property type="nucleotide sequence ID" value="NZ_BMKL01000001.1"/>
</dbReference>